<dbReference type="InterPro" id="IPR027463">
    <property type="entry name" value="AcrB_DN_DC_subdom"/>
</dbReference>
<evidence type="ECO:0000256" key="3">
    <source>
        <dbReference type="ARBA" id="ARBA00022448"/>
    </source>
</evidence>
<keyword evidence="6 9" id="KW-0812">Transmembrane</keyword>
<dbReference type="InterPro" id="IPR004764">
    <property type="entry name" value="MdtF-like"/>
</dbReference>
<dbReference type="Gene3D" id="1.20.1640.10">
    <property type="entry name" value="Multidrug efflux transporter AcrB transmembrane domain"/>
    <property type="match status" value="2"/>
</dbReference>
<dbReference type="SUPFAM" id="SSF82866">
    <property type="entry name" value="Multidrug efflux transporter AcrB transmembrane domain"/>
    <property type="match status" value="2"/>
</dbReference>
<feature type="transmembrane region" description="Helical" evidence="9">
    <location>
        <begin position="539"/>
        <end position="559"/>
    </location>
</feature>
<keyword evidence="3 9" id="KW-0813">Transport</keyword>
<dbReference type="PRINTS" id="PR00702">
    <property type="entry name" value="ACRIFLAVINRP"/>
</dbReference>
<reference evidence="10 11" key="1">
    <citation type="submission" date="2022-12" db="EMBL/GenBank/DDBJ databases">
        <title>Sphingomonas abieness sp. nov., an endophytic bacterium isolated from Abies koreana.</title>
        <authorList>
            <person name="Jiang L."/>
            <person name="Lee J."/>
        </authorList>
    </citation>
    <scope>NUCLEOTIDE SEQUENCE [LARGE SCALE GENOMIC DNA]</scope>
    <source>
        <strain evidence="11">PAMB 00755</strain>
    </source>
</reference>
<dbReference type="PANTHER" id="PTHR32063:SF32">
    <property type="entry name" value="AMINOGLYCOSIDE EFFLUX PUMP-RELATED"/>
    <property type="match status" value="1"/>
</dbReference>
<gene>
    <name evidence="10" type="ORF">PBT88_06620</name>
</gene>
<protein>
    <recommendedName>
        <fullName evidence="9">Efflux pump membrane transporter</fullName>
    </recommendedName>
</protein>
<keyword evidence="5 9" id="KW-0997">Cell inner membrane</keyword>
<evidence type="ECO:0000256" key="7">
    <source>
        <dbReference type="ARBA" id="ARBA00022989"/>
    </source>
</evidence>
<sequence length="1055" mass="112275">MGISRFFVARPIFAWVIAIVIMMAGIGAIMSLPIAQYPDVAPPSVTVTATYPGASAETLETSVTQVIEQQLIGIDNLLYFSSSSDSSGSAKVTVTFAKGTDADIAQVQVQNKVQQATSRLPSEVQEQGLTVTKSNADFLLIVGLYDKTDRATASDISDYLVSNFQDQLARVNGVGQVQVFGAEYAMRIWLDPVKLAARQLMPSDVQTAISAQNVDLSAGQIGQEPAVQGQMLNAVVKAKSRLQTPDQFRQIVVKTLSDGSVVHLSDVARVEMGQEDYTTSAQLNAHPASGIAVQLAPGADALKTASAVKAEVATLAAGMPQGYALAYPRDTSDFVKLSIKEVVETLLIAVVLVVIVMFVFLQSWRATLIPAIAVPVVLLGTFGILALFGYSINTLTLFGMVLAIGLLVDDAIVVVENVERIMADEGLDPADATIKSMGEIGSALVGIAMVLSAVMLPMAFFGGSTGVIYRQFSVTIVSAMVLSVIVALILSPALCATLLKPGSHDPLKRGGLFGKFNRWFDRTTNRYVDTTKAVIGRSWLHMIVYAVIVAAMALLFMRLPTGFLPTEDQGTVMVQYTLPPGATQERTNKVRGEVEDFFLKNEHANVASIFALTGFSFSGSGQNAGLGFASLAPFDQRKGAKNAADAINGRAMAVFGKFRDAQVFALTPPAISGLGQSNGFTFEMLNTSNMSRDKFVALRDKLIAAANKDPKLSAVRAATLPDTPQLRVTFDDAKLAVLGLSESDATGTLSSAWGSTYVDDFVDRGRVKRVYMQADAPYRMLPDNLDNWYVRSSATSTGTAPSTMVPFSSFTTTGWEKGANSVSRFNGRSSYEIDGDAGAGYSSGDAMKEMIALQQKVAPGTGYAWSGLSYQENQSSGQALYLYALSILVVFLCLAALYESWSIPFAVLLVVPLGVIGAVLAVTVRGLENNIYFQVGLLTTIGLAAKNAILIVEFAEMARRGGKDMLEAALEAARVRLRPILMTSIAFIAGVFPLAVATGAGAQSRIAIGTAVLGGMFTATALAIFYVPMFFMLVGRLFHRGGASAKPVAPEPKEA</sequence>
<dbReference type="SUPFAM" id="SSF82693">
    <property type="entry name" value="Multidrug efflux transporter AcrB pore domain, PN1, PN2, PC1 and PC2 subdomains"/>
    <property type="match status" value="4"/>
</dbReference>
<organism evidence="10 11">
    <name type="scientific">Sphingomonas abietis</name>
    <dbReference type="NCBI Taxonomy" id="3012344"/>
    <lineage>
        <taxon>Bacteria</taxon>
        <taxon>Pseudomonadati</taxon>
        <taxon>Pseudomonadota</taxon>
        <taxon>Alphaproteobacteria</taxon>
        <taxon>Sphingomonadales</taxon>
        <taxon>Sphingomonadaceae</taxon>
        <taxon>Sphingomonas</taxon>
    </lineage>
</organism>
<feature type="transmembrane region" description="Helical" evidence="9">
    <location>
        <begin position="905"/>
        <end position="925"/>
    </location>
</feature>
<feature type="transmembrane region" description="Helical" evidence="9">
    <location>
        <begin position="443"/>
        <end position="469"/>
    </location>
</feature>
<dbReference type="NCBIfam" id="NF000282">
    <property type="entry name" value="RND_permease_1"/>
    <property type="match status" value="1"/>
</dbReference>
<evidence type="ECO:0000313" key="10">
    <source>
        <dbReference type="EMBL" id="WBO23792.1"/>
    </source>
</evidence>
<comment type="subcellular location">
    <subcellularLocation>
        <location evidence="1 9">Cell inner membrane</location>
        <topology evidence="1 9">Multi-pass membrane protein</topology>
    </subcellularLocation>
</comment>
<feature type="transmembrane region" description="Helical" evidence="9">
    <location>
        <begin position="1006"/>
        <end position="1034"/>
    </location>
</feature>
<dbReference type="NCBIfam" id="TIGR00915">
    <property type="entry name" value="2A0602"/>
    <property type="match status" value="1"/>
</dbReference>
<dbReference type="Gene3D" id="3.30.2090.10">
    <property type="entry name" value="Multidrug efflux transporter AcrB TolC docking domain, DN and DC subdomains"/>
    <property type="match status" value="2"/>
</dbReference>
<feature type="transmembrane region" description="Helical" evidence="9">
    <location>
        <begin position="396"/>
        <end position="415"/>
    </location>
</feature>
<feature type="transmembrane region" description="Helical" evidence="9">
    <location>
        <begin position="931"/>
        <end position="955"/>
    </location>
</feature>
<dbReference type="EMBL" id="CP115174">
    <property type="protein sequence ID" value="WBO23792.1"/>
    <property type="molecule type" value="Genomic_DNA"/>
</dbReference>
<feature type="transmembrane region" description="Helical" evidence="9">
    <location>
        <begin position="475"/>
        <end position="499"/>
    </location>
</feature>
<feature type="transmembrane region" description="Helical" evidence="9">
    <location>
        <begin position="12"/>
        <end position="35"/>
    </location>
</feature>
<evidence type="ECO:0000256" key="6">
    <source>
        <dbReference type="ARBA" id="ARBA00022692"/>
    </source>
</evidence>
<accession>A0ABY7NRH9</accession>
<dbReference type="Gene3D" id="3.30.70.1440">
    <property type="entry name" value="Multidrug efflux transporter AcrB pore domain"/>
    <property type="match status" value="1"/>
</dbReference>
<dbReference type="Pfam" id="PF00873">
    <property type="entry name" value="ACR_tran"/>
    <property type="match status" value="1"/>
</dbReference>
<dbReference type="Proteomes" id="UP001210865">
    <property type="component" value="Chromosome"/>
</dbReference>
<dbReference type="InterPro" id="IPR001036">
    <property type="entry name" value="Acrflvin-R"/>
</dbReference>
<feature type="transmembrane region" description="Helical" evidence="9">
    <location>
        <begin position="342"/>
        <end position="361"/>
    </location>
</feature>
<comment type="similarity">
    <text evidence="2 9">Belongs to the resistance-nodulation-cell division (RND) (TC 2.A.6) family.</text>
</comment>
<keyword evidence="7 9" id="KW-1133">Transmembrane helix</keyword>
<dbReference type="PANTHER" id="PTHR32063">
    <property type="match status" value="1"/>
</dbReference>
<feature type="transmembrane region" description="Helical" evidence="9">
    <location>
        <begin position="980"/>
        <end position="1000"/>
    </location>
</feature>
<keyword evidence="8 9" id="KW-0472">Membrane</keyword>
<evidence type="ECO:0000256" key="5">
    <source>
        <dbReference type="ARBA" id="ARBA00022519"/>
    </source>
</evidence>
<evidence type="ECO:0000256" key="1">
    <source>
        <dbReference type="ARBA" id="ARBA00004429"/>
    </source>
</evidence>
<dbReference type="RefSeq" id="WP_270078423.1">
    <property type="nucleotide sequence ID" value="NZ_CP115174.1"/>
</dbReference>
<dbReference type="Gene3D" id="3.30.70.1320">
    <property type="entry name" value="Multidrug efflux transporter AcrB pore domain like"/>
    <property type="match status" value="1"/>
</dbReference>
<evidence type="ECO:0000313" key="11">
    <source>
        <dbReference type="Proteomes" id="UP001210865"/>
    </source>
</evidence>
<dbReference type="Gene3D" id="3.30.70.1430">
    <property type="entry name" value="Multidrug efflux transporter AcrB pore domain"/>
    <property type="match status" value="2"/>
</dbReference>
<evidence type="ECO:0000256" key="2">
    <source>
        <dbReference type="ARBA" id="ARBA00010942"/>
    </source>
</evidence>
<feature type="transmembrane region" description="Helical" evidence="9">
    <location>
        <begin position="368"/>
        <end position="390"/>
    </location>
</feature>
<feature type="transmembrane region" description="Helical" evidence="9">
    <location>
        <begin position="880"/>
        <end position="898"/>
    </location>
</feature>
<keyword evidence="4" id="KW-1003">Cell membrane</keyword>
<evidence type="ECO:0000256" key="8">
    <source>
        <dbReference type="ARBA" id="ARBA00023136"/>
    </source>
</evidence>
<dbReference type="SUPFAM" id="SSF82714">
    <property type="entry name" value="Multidrug efflux transporter AcrB TolC docking domain, DN and DC subdomains"/>
    <property type="match status" value="2"/>
</dbReference>
<keyword evidence="11" id="KW-1185">Reference proteome</keyword>
<name>A0ABY7NRH9_9SPHN</name>
<evidence type="ECO:0000256" key="9">
    <source>
        <dbReference type="RuleBase" id="RU364070"/>
    </source>
</evidence>
<evidence type="ECO:0000256" key="4">
    <source>
        <dbReference type="ARBA" id="ARBA00022475"/>
    </source>
</evidence>
<proteinExistence type="inferred from homology"/>